<evidence type="ECO:0000256" key="8">
    <source>
        <dbReference type="ARBA" id="ARBA00022741"/>
    </source>
</evidence>
<dbReference type="PROSITE" id="PS50110">
    <property type="entry name" value="RESPONSE_REGULATORY"/>
    <property type="match status" value="1"/>
</dbReference>
<feature type="domain" description="Response regulatory" evidence="22">
    <location>
        <begin position="473"/>
        <end position="592"/>
    </location>
</feature>
<evidence type="ECO:0000256" key="4">
    <source>
        <dbReference type="ARBA" id="ARBA00022475"/>
    </source>
</evidence>
<evidence type="ECO:0000256" key="1">
    <source>
        <dbReference type="ARBA" id="ARBA00000085"/>
    </source>
</evidence>
<dbReference type="InterPro" id="IPR003594">
    <property type="entry name" value="HATPase_dom"/>
</dbReference>
<dbReference type="SUPFAM" id="SSF47226">
    <property type="entry name" value="Histidine-containing phosphotransfer domain, HPT domain"/>
    <property type="match status" value="1"/>
</dbReference>
<comment type="caution">
    <text evidence="24">The sequence shown here is derived from an EMBL/GenBank/DDBJ whole genome shotgun (WGS) entry which is preliminary data.</text>
</comment>
<evidence type="ECO:0000256" key="7">
    <source>
        <dbReference type="ARBA" id="ARBA00022692"/>
    </source>
</evidence>
<keyword evidence="9" id="KW-0418">Kinase</keyword>
<evidence type="ECO:0000256" key="3">
    <source>
        <dbReference type="ARBA" id="ARBA00012438"/>
    </source>
</evidence>
<dbReference type="PANTHER" id="PTHR45339:SF1">
    <property type="entry name" value="HYBRID SIGNAL TRANSDUCTION HISTIDINE KINASE J"/>
    <property type="match status" value="1"/>
</dbReference>
<comment type="function">
    <text evidence="14">Member of the two-component regulatory system BvgS/BvgA. Phosphorylates BvgA via a four-step phosphorelay in response to environmental signals.</text>
</comment>
<dbReference type="InterPro" id="IPR036097">
    <property type="entry name" value="HisK_dim/P_sf"/>
</dbReference>
<keyword evidence="11 20" id="KW-1133">Transmembrane helix</keyword>
<keyword evidence="4" id="KW-1003">Cell membrane</keyword>
<dbReference type="Gene3D" id="3.30.565.10">
    <property type="entry name" value="Histidine kinase-like ATPase, C-terminal domain"/>
    <property type="match status" value="1"/>
</dbReference>
<comment type="subunit">
    <text evidence="15">At low DSF concentrations, interacts with RpfF.</text>
</comment>
<feature type="modified residue" description="Phosphohistidine" evidence="18">
    <location>
        <position position="672"/>
    </location>
</feature>
<feature type="modified residue" description="4-aspartylphosphate" evidence="19">
    <location>
        <position position="522"/>
    </location>
</feature>
<keyword evidence="10" id="KW-0067">ATP-binding</keyword>
<evidence type="ECO:0000313" key="25">
    <source>
        <dbReference type="Proteomes" id="UP000807785"/>
    </source>
</evidence>
<feature type="transmembrane region" description="Helical" evidence="20">
    <location>
        <begin position="166"/>
        <end position="183"/>
    </location>
</feature>
<name>A0A9D7EC51_9PROT</name>
<sequence length="742" mass="79885">MINDIRPEIRRRAYAEQVDALFRANPMILAATLVAAGVVASTLYGEIPIAHIGYWIAGIFAVTATRFFLFRAYVRNHRNAVCPSFWLRWFIALTALAGTMWGMVGTVLLPPDGSPFQLVVVTALVAIIATGMFSLSSFLGAYAALALPALGPVITTHFLSANRADHFTAFTLAVFLLVALGAARRHAKGSRRSLELKLTVQALAVENEEARRVAEASSEAKSRFLANMSHEIRTPMNGILGMSELLLRSGLKGPLARNAMTLRRSCETLLGLINEILDFSKIEAGRMELESTPFCPAEVVRDTASLFADTARQKGLDLHVDLSAVANQMVVGDPSRVSQILNNLVSNAIKFTDAGEIHVSLVGAASAPDADGFRTLRIQVADSGCGIPADRVRAIFDAFTQADETTTRRYGGTGLGLAIAKQLAGLMGGQIGVDSTPGRGSTFWFTIRVPLADSCATSEHLHEGMDSKRFSGRVLLVDDNPVNLEVGVALLEMLGVTVVAVESGEAAVRTASEGGFDLILMDCHMPGVDGFEATQIIRHTELERRGPACPIVALTANATSNCRQRCKEVGMNAYLSKPFRMRELEHMLSRYLAAFVSTDHSEAIDRPTLCNTEGSIVDLGVIANLRNMGQRGRKDIAGGVIELYLKHSPRMLDTIIDALRTQDTAAAIATAHKWKSSSSIVGAAQLAQLLQQIEDGAANGSLESGKLLEIDLTTQYEAVREALTFALNNEDVRTPLLLAGNT</sequence>
<evidence type="ECO:0000256" key="18">
    <source>
        <dbReference type="PROSITE-ProRule" id="PRU00110"/>
    </source>
</evidence>
<dbReference type="InterPro" id="IPR036890">
    <property type="entry name" value="HATPase_C_sf"/>
</dbReference>
<dbReference type="PROSITE" id="PS50894">
    <property type="entry name" value="HPT"/>
    <property type="match status" value="1"/>
</dbReference>
<dbReference type="Pfam" id="PF02518">
    <property type="entry name" value="HATPase_c"/>
    <property type="match status" value="1"/>
</dbReference>
<keyword evidence="12" id="KW-0902">Two-component regulatory system</keyword>
<evidence type="ECO:0000256" key="5">
    <source>
        <dbReference type="ARBA" id="ARBA00022553"/>
    </source>
</evidence>
<evidence type="ECO:0000256" key="9">
    <source>
        <dbReference type="ARBA" id="ARBA00022777"/>
    </source>
</evidence>
<dbReference type="EC" id="2.7.13.3" evidence="3"/>
<evidence type="ECO:0000256" key="17">
    <source>
        <dbReference type="ARBA" id="ARBA00070152"/>
    </source>
</evidence>
<feature type="transmembrane region" description="Helical" evidence="20">
    <location>
        <begin position="86"/>
        <end position="109"/>
    </location>
</feature>
<evidence type="ECO:0000256" key="20">
    <source>
        <dbReference type="SAM" id="Phobius"/>
    </source>
</evidence>
<evidence type="ECO:0000256" key="19">
    <source>
        <dbReference type="PROSITE-ProRule" id="PRU00169"/>
    </source>
</evidence>
<dbReference type="CDD" id="cd17546">
    <property type="entry name" value="REC_hyHK_CKI1_RcsC-like"/>
    <property type="match status" value="1"/>
</dbReference>
<evidence type="ECO:0000313" key="24">
    <source>
        <dbReference type="EMBL" id="MBK6974882.1"/>
    </source>
</evidence>
<keyword evidence="13 20" id="KW-0472">Membrane</keyword>
<dbReference type="CDD" id="cd16922">
    <property type="entry name" value="HATPase_EvgS-ArcB-TorS-like"/>
    <property type="match status" value="1"/>
</dbReference>
<dbReference type="PANTHER" id="PTHR45339">
    <property type="entry name" value="HYBRID SIGNAL TRANSDUCTION HISTIDINE KINASE J"/>
    <property type="match status" value="1"/>
</dbReference>
<dbReference type="Pfam" id="PF00512">
    <property type="entry name" value="HisKA"/>
    <property type="match status" value="1"/>
</dbReference>
<evidence type="ECO:0000259" key="23">
    <source>
        <dbReference type="PROSITE" id="PS50894"/>
    </source>
</evidence>
<keyword evidence="5 19" id="KW-0597">Phosphoprotein</keyword>
<feature type="transmembrane region" description="Helical" evidence="20">
    <location>
        <begin position="52"/>
        <end position="74"/>
    </location>
</feature>
<dbReference type="SUPFAM" id="SSF47384">
    <property type="entry name" value="Homodimeric domain of signal transducing histidine kinase"/>
    <property type="match status" value="1"/>
</dbReference>
<reference evidence="24" key="1">
    <citation type="submission" date="2020-10" db="EMBL/GenBank/DDBJ databases">
        <title>Connecting structure to function with the recovery of over 1000 high-quality activated sludge metagenome-assembled genomes encoding full-length rRNA genes using long-read sequencing.</title>
        <authorList>
            <person name="Singleton C.M."/>
            <person name="Petriglieri F."/>
            <person name="Kristensen J.M."/>
            <person name="Kirkegaard R.H."/>
            <person name="Michaelsen T.Y."/>
            <person name="Andersen M.H."/>
            <person name="Karst S.M."/>
            <person name="Dueholm M.S."/>
            <person name="Nielsen P.H."/>
            <person name="Albertsen M."/>
        </authorList>
    </citation>
    <scope>NUCLEOTIDE SEQUENCE</scope>
    <source>
        <strain evidence="24">Bjer_18-Q3-R1-45_BAT3C.347</strain>
    </source>
</reference>
<keyword evidence="8" id="KW-0547">Nucleotide-binding</keyword>
<evidence type="ECO:0000256" key="15">
    <source>
        <dbReference type="ARBA" id="ARBA00064003"/>
    </source>
</evidence>
<comment type="catalytic activity">
    <reaction evidence="1">
        <text>ATP + protein L-histidine = ADP + protein N-phospho-L-histidine.</text>
        <dbReference type="EC" id="2.7.13.3"/>
    </reaction>
</comment>
<keyword evidence="6" id="KW-0808">Transferase</keyword>
<evidence type="ECO:0000256" key="12">
    <source>
        <dbReference type="ARBA" id="ARBA00023012"/>
    </source>
</evidence>
<keyword evidence="7 20" id="KW-0812">Transmembrane</keyword>
<evidence type="ECO:0000256" key="16">
    <source>
        <dbReference type="ARBA" id="ARBA00068150"/>
    </source>
</evidence>
<comment type="subcellular location">
    <subcellularLocation>
        <location evidence="2">Cell membrane</location>
        <topology evidence="2">Multi-pass membrane protein</topology>
    </subcellularLocation>
</comment>
<accession>A0A9D7EC51</accession>
<dbReference type="FunFam" id="3.30.565.10:FF:000010">
    <property type="entry name" value="Sensor histidine kinase RcsC"/>
    <property type="match status" value="1"/>
</dbReference>
<dbReference type="InterPro" id="IPR004358">
    <property type="entry name" value="Sig_transdc_His_kin-like_C"/>
</dbReference>
<evidence type="ECO:0000256" key="11">
    <source>
        <dbReference type="ARBA" id="ARBA00022989"/>
    </source>
</evidence>
<dbReference type="PROSITE" id="PS50109">
    <property type="entry name" value="HIS_KIN"/>
    <property type="match status" value="1"/>
</dbReference>
<dbReference type="Gene3D" id="3.40.50.2300">
    <property type="match status" value="1"/>
</dbReference>
<feature type="domain" description="Histidine kinase" evidence="21">
    <location>
        <begin position="227"/>
        <end position="451"/>
    </location>
</feature>
<dbReference type="Gene3D" id="1.10.287.130">
    <property type="match status" value="1"/>
</dbReference>
<evidence type="ECO:0000256" key="2">
    <source>
        <dbReference type="ARBA" id="ARBA00004651"/>
    </source>
</evidence>
<dbReference type="InterPro" id="IPR008207">
    <property type="entry name" value="Sig_transdc_His_kin_Hpt_dom"/>
</dbReference>
<dbReference type="InterPro" id="IPR003661">
    <property type="entry name" value="HisK_dim/P_dom"/>
</dbReference>
<evidence type="ECO:0000256" key="10">
    <source>
        <dbReference type="ARBA" id="ARBA00022840"/>
    </source>
</evidence>
<gene>
    <name evidence="24" type="ORF">IPH26_18785</name>
</gene>
<protein>
    <recommendedName>
        <fullName evidence="16">Sensory/regulatory protein RpfC</fullName>
        <ecNumber evidence="3">2.7.13.3</ecNumber>
    </recommendedName>
    <alternativeName>
        <fullName evidence="17">Virulence sensor protein BvgS</fullName>
    </alternativeName>
</protein>
<dbReference type="GO" id="GO:0000155">
    <property type="term" value="F:phosphorelay sensor kinase activity"/>
    <property type="evidence" value="ECO:0007669"/>
    <property type="project" value="InterPro"/>
</dbReference>
<evidence type="ECO:0000259" key="22">
    <source>
        <dbReference type="PROSITE" id="PS50110"/>
    </source>
</evidence>
<dbReference type="SMART" id="SM00388">
    <property type="entry name" value="HisKA"/>
    <property type="match status" value="1"/>
</dbReference>
<feature type="transmembrane region" description="Helical" evidence="20">
    <location>
        <begin position="20"/>
        <end position="40"/>
    </location>
</feature>
<dbReference type="SMART" id="SM00387">
    <property type="entry name" value="HATPase_c"/>
    <property type="match status" value="1"/>
</dbReference>
<dbReference type="InterPro" id="IPR001789">
    <property type="entry name" value="Sig_transdc_resp-reg_receiver"/>
</dbReference>
<dbReference type="Pfam" id="PF01627">
    <property type="entry name" value="Hpt"/>
    <property type="match status" value="1"/>
</dbReference>
<dbReference type="SUPFAM" id="SSF52172">
    <property type="entry name" value="CheY-like"/>
    <property type="match status" value="1"/>
</dbReference>
<dbReference type="FunFam" id="1.10.287.130:FF:000002">
    <property type="entry name" value="Two-component osmosensing histidine kinase"/>
    <property type="match status" value="1"/>
</dbReference>
<dbReference type="GO" id="GO:0005524">
    <property type="term" value="F:ATP binding"/>
    <property type="evidence" value="ECO:0007669"/>
    <property type="project" value="UniProtKB-KW"/>
</dbReference>
<dbReference type="Gene3D" id="1.20.120.160">
    <property type="entry name" value="HPT domain"/>
    <property type="match status" value="1"/>
</dbReference>
<dbReference type="InterPro" id="IPR005467">
    <property type="entry name" value="His_kinase_dom"/>
</dbReference>
<evidence type="ECO:0000259" key="21">
    <source>
        <dbReference type="PROSITE" id="PS50109"/>
    </source>
</evidence>
<dbReference type="Pfam" id="PF00072">
    <property type="entry name" value="Response_reg"/>
    <property type="match status" value="1"/>
</dbReference>
<dbReference type="SMART" id="SM00448">
    <property type="entry name" value="REC"/>
    <property type="match status" value="1"/>
</dbReference>
<dbReference type="InterPro" id="IPR011006">
    <property type="entry name" value="CheY-like_superfamily"/>
</dbReference>
<organism evidence="24 25">
    <name type="scientific">Candidatus Methylophosphatis roskildensis</name>
    <dbReference type="NCBI Taxonomy" id="2899263"/>
    <lineage>
        <taxon>Bacteria</taxon>
        <taxon>Pseudomonadati</taxon>
        <taxon>Pseudomonadota</taxon>
        <taxon>Betaproteobacteria</taxon>
        <taxon>Nitrosomonadales</taxon>
        <taxon>Sterolibacteriaceae</taxon>
        <taxon>Candidatus Methylophosphatis</taxon>
    </lineage>
</organism>
<dbReference type="SUPFAM" id="SSF55874">
    <property type="entry name" value="ATPase domain of HSP90 chaperone/DNA topoisomerase II/histidine kinase"/>
    <property type="match status" value="1"/>
</dbReference>
<dbReference type="GO" id="GO:0005886">
    <property type="term" value="C:plasma membrane"/>
    <property type="evidence" value="ECO:0007669"/>
    <property type="project" value="UniProtKB-SubCell"/>
</dbReference>
<evidence type="ECO:0000256" key="13">
    <source>
        <dbReference type="ARBA" id="ARBA00023136"/>
    </source>
</evidence>
<dbReference type="CDD" id="cd00082">
    <property type="entry name" value="HisKA"/>
    <property type="match status" value="1"/>
</dbReference>
<dbReference type="EMBL" id="JADJEV010000005">
    <property type="protein sequence ID" value="MBK6974882.1"/>
    <property type="molecule type" value="Genomic_DNA"/>
</dbReference>
<proteinExistence type="predicted"/>
<feature type="transmembrane region" description="Helical" evidence="20">
    <location>
        <begin position="115"/>
        <end position="135"/>
    </location>
</feature>
<dbReference type="AlphaFoldDB" id="A0A9D7EC51"/>
<feature type="domain" description="HPt" evidence="23">
    <location>
        <begin position="633"/>
        <end position="730"/>
    </location>
</feature>
<dbReference type="PRINTS" id="PR00344">
    <property type="entry name" value="BCTRLSENSOR"/>
</dbReference>
<evidence type="ECO:0000256" key="6">
    <source>
        <dbReference type="ARBA" id="ARBA00022679"/>
    </source>
</evidence>
<evidence type="ECO:0000256" key="14">
    <source>
        <dbReference type="ARBA" id="ARBA00058004"/>
    </source>
</evidence>
<dbReference type="InterPro" id="IPR036641">
    <property type="entry name" value="HPT_dom_sf"/>
</dbReference>
<dbReference type="Proteomes" id="UP000807785">
    <property type="component" value="Unassembled WGS sequence"/>
</dbReference>